<dbReference type="EMBL" id="JAIWYP010000001">
    <property type="protein sequence ID" value="KAH3877295.1"/>
    <property type="molecule type" value="Genomic_DNA"/>
</dbReference>
<evidence type="ECO:0000313" key="5">
    <source>
        <dbReference type="Proteomes" id="UP000828390"/>
    </source>
</evidence>
<proteinExistence type="predicted"/>
<protein>
    <submittedName>
        <fullName evidence="4">Uncharacterized protein</fullName>
    </submittedName>
</protein>
<feature type="coiled-coil region" evidence="1">
    <location>
        <begin position="143"/>
        <end position="184"/>
    </location>
</feature>
<reference evidence="4" key="2">
    <citation type="submission" date="2020-11" db="EMBL/GenBank/DDBJ databases">
        <authorList>
            <person name="McCartney M.A."/>
            <person name="Auch B."/>
            <person name="Kono T."/>
            <person name="Mallez S."/>
            <person name="Becker A."/>
            <person name="Gohl D.M."/>
            <person name="Silverstein K.A.T."/>
            <person name="Koren S."/>
            <person name="Bechman K.B."/>
            <person name="Herman A."/>
            <person name="Abrahante J.E."/>
            <person name="Garbe J."/>
        </authorList>
    </citation>
    <scope>NUCLEOTIDE SEQUENCE</scope>
    <source>
        <strain evidence="4">Duluth1</strain>
        <tissue evidence="4">Whole animal</tissue>
    </source>
</reference>
<feature type="region of interest" description="Disordered" evidence="2">
    <location>
        <begin position="79"/>
        <end position="109"/>
    </location>
</feature>
<evidence type="ECO:0000256" key="2">
    <source>
        <dbReference type="SAM" id="MobiDB-lite"/>
    </source>
</evidence>
<keyword evidence="1" id="KW-0175">Coiled coil</keyword>
<organism evidence="4 5">
    <name type="scientific">Dreissena polymorpha</name>
    <name type="common">Zebra mussel</name>
    <name type="synonym">Mytilus polymorpha</name>
    <dbReference type="NCBI Taxonomy" id="45954"/>
    <lineage>
        <taxon>Eukaryota</taxon>
        <taxon>Metazoa</taxon>
        <taxon>Spiralia</taxon>
        <taxon>Lophotrochozoa</taxon>
        <taxon>Mollusca</taxon>
        <taxon>Bivalvia</taxon>
        <taxon>Autobranchia</taxon>
        <taxon>Heteroconchia</taxon>
        <taxon>Euheterodonta</taxon>
        <taxon>Imparidentia</taxon>
        <taxon>Neoheterodontei</taxon>
        <taxon>Myida</taxon>
        <taxon>Dreissenoidea</taxon>
        <taxon>Dreissenidae</taxon>
        <taxon>Dreissena</taxon>
    </lineage>
</organism>
<gene>
    <name evidence="4" type="ORF">DPMN_001158</name>
</gene>
<dbReference type="AlphaFoldDB" id="A0A9D4MH91"/>
<evidence type="ECO:0000313" key="4">
    <source>
        <dbReference type="EMBL" id="KAH3877295.1"/>
    </source>
</evidence>
<reference evidence="4" key="1">
    <citation type="journal article" date="2019" name="bioRxiv">
        <title>The Genome of the Zebra Mussel, Dreissena polymorpha: A Resource for Invasive Species Research.</title>
        <authorList>
            <person name="McCartney M.A."/>
            <person name="Auch B."/>
            <person name="Kono T."/>
            <person name="Mallez S."/>
            <person name="Zhang Y."/>
            <person name="Obille A."/>
            <person name="Becker A."/>
            <person name="Abrahante J.E."/>
            <person name="Garbe J."/>
            <person name="Badalamenti J.P."/>
            <person name="Herman A."/>
            <person name="Mangelson H."/>
            <person name="Liachko I."/>
            <person name="Sullivan S."/>
            <person name="Sone E.D."/>
            <person name="Koren S."/>
            <person name="Silverstein K.A.T."/>
            <person name="Beckman K.B."/>
            <person name="Gohl D.M."/>
        </authorList>
    </citation>
    <scope>NUCLEOTIDE SEQUENCE</scope>
    <source>
        <strain evidence="4">Duluth1</strain>
        <tissue evidence="4">Whole animal</tissue>
    </source>
</reference>
<comment type="caution">
    <text evidence="4">The sequence shown here is derived from an EMBL/GenBank/DDBJ whole genome shotgun (WGS) entry which is preliminary data.</text>
</comment>
<feature type="region of interest" description="Disordered" evidence="2">
    <location>
        <begin position="22"/>
        <end position="67"/>
    </location>
</feature>
<dbReference type="Proteomes" id="UP000828390">
    <property type="component" value="Unassembled WGS sequence"/>
</dbReference>
<evidence type="ECO:0000256" key="1">
    <source>
        <dbReference type="SAM" id="Coils"/>
    </source>
</evidence>
<feature type="chain" id="PRO_5039217935" evidence="3">
    <location>
        <begin position="24"/>
        <end position="235"/>
    </location>
</feature>
<evidence type="ECO:0000256" key="3">
    <source>
        <dbReference type="SAM" id="SignalP"/>
    </source>
</evidence>
<keyword evidence="3" id="KW-0732">Signal</keyword>
<feature type="signal peptide" evidence="3">
    <location>
        <begin position="1"/>
        <end position="23"/>
    </location>
</feature>
<name>A0A9D4MH91_DREPO</name>
<accession>A0A9D4MH91</accession>
<keyword evidence="5" id="KW-1185">Reference proteome</keyword>
<sequence length="235" mass="27079">MSLILRVITCMAVLILLCGDVETNPGPPKQDGTRNKSQYKRAAGTQDLGDQNGERPTPRRTIQEGVATRQRTLSFYATCTPQQSSGSSTQTNNDNLQQNQRQQDQSKSNNESDMFAFLRNMKIDIGNQNERLINNIEGINPKINQLFTSVNNLKHDNERLRQDNEHLREEMHFMKQKLYRIENQSRRNNLRFNGINGSLQEKWDISESKIRSFLKETLNFGEQADVFLNRKSSSN</sequence>